<dbReference type="PANTHER" id="PTHR46229:SF2">
    <property type="entry name" value="BOLA-LIKE PROTEIN 1"/>
    <property type="match status" value="1"/>
</dbReference>
<dbReference type="Gene3D" id="3.10.20.90">
    <property type="entry name" value="Phosphatidylinositol 3-kinase Catalytic Subunit, Chain A, domain 1"/>
    <property type="match status" value="1"/>
</dbReference>
<feature type="region of interest" description="Disordered" evidence="3">
    <location>
        <begin position="130"/>
        <end position="159"/>
    </location>
</feature>
<comment type="similarity">
    <text evidence="1 2">Belongs to the BolA/IbaG family.</text>
</comment>
<dbReference type="InterPro" id="IPR036065">
    <property type="entry name" value="BolA-like_sf"/>
</dbReference>
<evidence type="ECO:0000256" key="3">
    <source>
        <dbReference type="SAM" id="MobiDB-lite"/>
    </source>
</evidence>
<dbReference type="SUPFAM" id="SSF82657">
    <property type="entry name" value="BolA-like"/>
    <property type="match status" value="1"/>
</dbReference>
<sequence>MRSLVNLSSQIHRRSLSTRLRLLSAPVTVSHSHSRPAIFRSFGRMAFLGPVQQHIEKTLQEALNPTYLQITNESHGRKEDESHFHVLVVSKVFEENKSLIEKHRRVQSLFTDEEGKLKFHSLRITAKTPEQWEKSNKVQAAPKCTGKGDGRAPTDVTKL</sequence>
<evidence type="ECO:0000313" key="4">
    <source>
        <dbReference type="EMBL" id="CAE0446481.1"/>
    </source>
</evidence>
<reference evidence="4" key="1">
    <citation type="submission" date="2021-01" db="EMBL/GenBank/DDBJ databases">
        <authorList>
            <person name="Corre E."/>
            <person name="Pelletier E."/>
            <person name="Niang G."/>
            <person name="Scheremetjew M."/>
            <person name="Finn R."/>
            <person name="Kale V."/>
            <person name="Holt S."/>
            <person name="Cochrane G."/>
            <person name="Meng A."/>
            <person name="Brown T."/>
            <person name="Cohen L."/>
        </authorList>
    </citation>
    <scope>NUCLEOTIDE SEQUENCE</scope>
    <source>
        <strain evidence="4">GSBS06</strain>
    </source>
</reference>
<dbReference type="InterPro" id="IPR050961">
    <property type="entry name" value="BolA/IbaG_stress_morph_reg"/>
</dbReference>
<name>A0A7S3V1W0_9STRA</name>
<dbReference type="AlphaFoldDB" id="A0A7S3V1W0"/>
<dbReference type="InterPro" id="IPR002634">
    <property type="entry name" value="BolA"/>
</dbReference>
<dbReference type="Pfam" id="PF01722">
    <property type="entry name" value="BolA"/>
    <property type="match status" value="1"/>
</dbReference>
<accession>A0A7S3V1W0</accession>
<evidence type="ECO:0000256" key="2">
    <source>
        <dbReference type="RuleBase" id="RU003860"/>
    </source>
</evidence>
<proteinExistence type="inferred from homology"/>
<dbReference type="PANTHER" id="PTHR46229">
    <property type="entry name" value="BOLA TRANSCRIPTION REGULATOR"/>
    <property type="match status" value="1"/>
</dbReference>
<organism evidence="4">
    <name type="scientific">Aplanochytrium stocchinoi</name>
    <dbReference type="NCBI Taxonomy" id="215587"/>
    <lineage>
        <taxon>Eukaryota</taxon>
        <taxon>Sar</taxon>
        <taxon>Stramenopiles</taxon>
        <taxon>Bigyra</taxon>
        <taxon>Labyrinthulomycetes</taxon>
        <taxon>Thraustochytrida</taxon>
        <taxon>Thraustochytriidae</taxon>
        <taxon>Aplanochytrium</taxon>
    </lineage>
</organism>
<gene>
    <name evidence="4" type="ORF">ASTO00021_LOCUS16473</name>
</gene>
<evidence type="ECO:0000256" key="1">
    <source>
        <dbReference type="ARBA" id="ARBA00005578"/>
    </source>
</evidence>
<feature type="compositionally biased region" description="Basic and acidic residues" evidence="3">
    <location>
        <begin position="146"/>
        <end position="159"/>
    </location>
</feature>
<evidence type="ECO:0008006" key="5">
    <source>
        <dbReference type="Google" id="ProtNLM"/>
    </source>
</evidence>
<dbReference type="EMBL" id="HBIN01021490">
    <property type="protein sequence ID" value="CAE0446481.1"/>
    <property type="molecule type" value="Transcribed_RNA"/>
</dbReference>
<dbReference type="GO" id="GO:0005739">
    <property type="term" value="C:mitochondrion"/>
    <property type="evidence" value="ECO:0007669"/>
    <property type="project" value="TreeGrafter"/>
</dbReference>
<protein>
    <recommendedName>
        <fullName evidence="5">BolA-like protein</fullName>
    </recommendedName>
</protein>